<accession>A0A974D4Z2</accession>
<reference evidence="2" key="1">
    <citation type="journal article" date="2016" name="Nature">
        <title>Genome evolution in the allotetraploid frog Xenopus laevis.</title>
        <authorList>
            <person name="Session A.M."/>
            <person name="Uno Y."/>
            <person name="Kwon T."/>
            <person name="Chapman J.A."/>
            <person name="Toyoda A."/>
            <person name="Takahashi S."/>
            <person name="Fukui A."/>
            <person name="Hikosaka A."/>
            <person name="Suzuki A."/>
            <person name="Kondo M."/>
            <person name="van Heeringen S.J."/>
            <person name="Quigley I."/>
            <person name="Heinz S."/>
            <person name="Ogino H."/>
            <person name="Ochi H."/>
            <person name="Hellsten U."/>
            <person name="Lyons J.B."/>
            <person name="Simakov O."/>
            <person name="Putnam N."/>
            <person name="Stites J."/>
            <person name="Kuroki Y."/>
            <person name="Tanaka T."/>
            <person name="Michiue T."/>
            <person name="Watanabe M."/>
            <person name="Bogdanovic O."/>
            <person name="Lister R."/>
            <person name="Georgiou G."/>
            <person name="Paranjpe S.S."/>
            <person name="van Kruijsbergen I."/>
            <person name="Shu S."/>
            <person name="Carlson J."/>
            <person name="Kinoshita T."/>
            <person name="Ohta Y."/>
            <person name="Mawaribuchi S."/>
            <person name="Jenkins J."/>
            <person name="Grimwood J."/>
            <person name="Schmutz J."/>
            <person name="Mitros T."/>
            <person name="Mozaffari S.V."/>
            <person name="Suzuki Y."/>
            <person name="Haramoto Y."/>
            <person name="Yamamoto T.S."/>
            <person name="Takagi C."/>
            <person name="Heald R."/>
            <person name="Miller K."/>
            <person name="Haudenschild C."/>
            <person name="Kitzman J."/>
            <person name="Nakayama T."/>
            <person name="Izutsu Y."/>
            <person name="Robert J."/>
            <person name="Fortriede J."/>
            <person name="Burns K."/>
            <person name="Lotay V."/>
            <person name="Karimi K."/>
            <person name="Yasuoka Y."/>
            <person name="Dichmann D.S."/>
            <person name="Flajnik M.F."/>
            <person name="Houston D.W."/>
            <person name="Shendure J."/>
            <person name="DuPasquier L."/>
            <person name="Vize P.D."/>
            <person name="Zorn A.M."/>
            <person name="Ito M."/>
            <person name="Marcotte E.M."/>
            <person name="Wallingford J.B."/>
            <person name="Ito Y."/>
            <person name="Asashima M."/>
            <person name="Ueno N."/>
            <person name="Matsuda Y."/>
            <person name="Veenstra G.J."/>
            <person name="Fujiyama A."/>
            <person name="Harland R.M."/>
            <person name="Taira M."/>
            <person name="Rokhsar D.S."/>
        </authorList>
    </citation>
    <scope>NUCLEOTIDE SEQUENCE [LARGE SCALE GENOMIC DNA]</scope>
    <source>
        <strain evidence="2">J</strain>
    </source>
</reference>
<gene>
    <name evidence="1" type="ORF">XELAEV_18022901mg</name>
</gene>
<dbReference type="AlphaFoldDB" id="A0A974D4Z2"/>
<evidence type="ECO:0000313" key="2">
    <source>
        <dbReference type="Proteomes" id="UP000694892"/>
    </source>
</evidence>
<dbReference type="Proteomes" id="UP000694892">
    <property type="component" value="Chromosome 4L"/>
</dbReference>
<organism evidence="1 2">
    <name type="scientific">Xenopus laevis</name>
    <name type="common">African clawed frog</name>
    <dbReference type="NCBI Taxonomy" id="8355"/>
    <lineage>
        <taxon>Eukaryota</taxon>
        <taxon>Metazoa</taxon>
        <taxon>Chordata</taxon>
        <taxon>Craniata</taxon>
        <taxon>Vertebrata</taxon>
        <taxon>Euteleostomi</taxon>
        <taxon>Amphibia</taxon>
        <taxon>Batrachia</taxon>
        <taxon>Anura</taxon>
        <taxon>Pipoidea</taxon>
        <taxon>Pipidae</taxon>
        <taxon>Xenopodinae</taxon>
        <taxon>Xenopus</taxon>
        <taxon>Xenopus</taxon>
    </lineage>
</organism>
<proteinExistence type="predicted"/>
<protein>
    <submittedName>
        <fullName evidence="1">Uncharacterized protein</fullName>
    </submittedName>
</protein>
<sequence>MYFIYPLCAKYRAKTDISVEKRQGVGSSGGGEATRPRPLALNKEAEFVQVRLVKIRGSLGMIYAACLFCSCYRFCKSMETEQRPAQTAAI</sequence>
<name>A0A974D4Z2_XENLA</name>
<evidence type="ECO:0000313" key="1">
    <source>
        <dbReference type="EMBL" id="OCT84745.1"/>
    </source>
</evidence>
<dbReference type="EMBL" id="CM004472">
    <property type="protein sequence ID" value="OCT84745.1"/>
    <property type="molecule type" value="Genomic_DNA"/>
</dbReference>